<name>A0ACC2X2D1_9TREE</name>
<dbReference type="EMBL" id="JASBWU010000012">
    <property type="protein sequence ID" value="KAJ9117447.1"/>
    <property type="molecule type" value="Genomic_DNA"/>
</dbReference>
<organism evidence="1 2">
    <name type="scientific">Naganishia vaughanmartiniae</name>
    <dbReference type="NCBI Taxonomy" id="1424756"/>
    <lineage>
        <taxon>Eukaryota</taxon>
        <taxon>Fungi</taxon>
        <taxon>Dikarya</taxon>
        <taxon>Basidiomycota</taxon>
        <taxon>Agaricomycotina</taxon>
        <taxon>Tremellomycetes</taxon>
        <taxon>Filobasidiales</taxon>
        <taxon>Filobasidiaceae</taxon>
        <taxon>Naganishia</taxon>
    </lineage>
</organism>
<evidence type="ECO:0000313" key="1">
    <source>
        <dbReference type="EMBL" id="KAJ9117447.1"/>
    </source>
</evidence>
<sequence length="160" mass="17435">MMQHDIFNIAHPFRPAQQDDARASPGVSPKILSSSAAAADSRGWEGKGPSRTVNSVFPGVDSWPTTPIMGAPATPPTIASASVTPPQTLTRAMTLQPTPTASMIAHHTPSPHDPMQPTYTPAPAHGQYAYHDEDEDDKKPWYSWLCCLRRKARRRVGRIA</sequence>
<dbReference type="Proteomes" id="UP001243375">
    <property type="component" value="Unassembled WGS sequence"/>
</dbReference>
<gene>
    <name evidence="1" type="ORF">QFC22_004297</name>
</gene>
<protein>
    <submittedName>
        <fullName evidence="1">Uncharacterized protein</fullName>
    </submittedName>
</protein>
<reference evidence="1" key="1">
    <citation type="submission" date="2023-04" db="EMBL/GenBank/DDBJ databases">
        <title>Draft Genome sequencing of Naganishia species isolated from polar environments using Oxford Nanopore Technology.</title>
        <authorList>
            <person name="Leo P."/>
            <person name="Venkateswaran K."/>
        </authorList>
    </citation>
    <scope>NUCLEOTIDE SEQUENCE</scope>
    <source>
        <strain evidence="1">MNA-CCFEE 5425</strain>
    </source>
</reference>
<evidence type="ECO:0000313" key="2">
    <source>
        <dbReference type="Proteomes" id="UP001243375"/>
    </source>
</evidence>
<comment type="caution">
    <text evidence="1">The sequence shown here is derived from an EMBL/GenBank/DDBJ whole genome shotgun (WGS) entry which is preliminary data.</text>
</comment>
<keyword evidence="2" id="KW-1185">Reference proteome</keyword>
<accession>A0ACC2X2D1</accession>
<proteinExistence type="predicted"/>